<feature type="transmembrane region" description="Helical" evidence="6">
    <location>
        <begin position="159"/>
        <end position="180"/>
    </location>
</feature>
<evidence type="ECO:0000256" key="5">
    <source>
        <dbReference type="ARBA" id="ARBA00023136"/>
    </source>
</evidence>
<feature type="transmembrane region" description="Helical" evidence="6">
    <location>
        <begin position="60"/>
        <end position="79"/>
    </location>
</feature>
<evidence type="ECO:0000313" key="7">
    <source>
        <dbReference type="EMBL" id="CRK85041.1"/>
    </source>
</evidence>
<organism evidence="7 8">
    <name type="scientific">Neobacillus massiliamazoniensis</name>
    <dbReference type="NCBI Taxonomy" id="1499688"/>
    <lineage>
        <taxon>Bacteria</taxon>
        <taxon>Bacillati</taxon>
        <taxon>Bacillota</taxon>
        <taxon>Bacilli</taxon>
        <taxon>Bacillales</taxon>
        <taxon>Bacillaceae</taxon>
        <taxon>Neobacillus</taxon>
    </lineage>
</organism>
<comment type="similarity">
    <text evidence="2">Belongs to the purine-cytosine permease (2.A.39) family.</text>
</comment>
<evidence type="ECO:0000256" key="3">
    <source>
        <dbReference type="ARBA" id="ARBA00022692"/>
    </source>
</evidence>
<dbReference type="OrthoDB" id="9787279at2"/>
<dbReference type="InterPro" id="IPR030191">
    <property type="entry name" value="CodB"/>
</dbReference>
<dbReference type="GO" id="GO:0015209">
    <property type="term" value="F:cytosine transmembrane transporter activity"/>
    <property type="evidence" value="ECO:0007669"/>
    <property type="project" value="InterPro"/>
</dbReference>
<gene>
    <name evidence="7" type="ORF">BN000_05100</name>
</gene>
<keyword evidence="3 6" id="KW-0812">Transmembrane</keyword>
<evidence type="ECO:0000256" key="1">
    <source>
        <dbReference type="ARBA" id="ARBA00004141"/>
    </source>
</evidence>
<dbReference type="PANTHER" id="PTHR30569:SF0">
    <property type="entry name" value="CYTOSINE PERMEASE"/>
    <property type="match status" value="1"/>
</dbReference>
<feature type="transmembrane region" description="Helical" evidence="6">
    <location>
        <begin position="234"/>
        <end position="261"/>
    </location>
</feature>
<feature type="transmembrane region" description="Helical" evidence="6">
    <location>
        <begin position="100"/>
        <end position="118"/>
    </location>
</feature>
<accession>A0A0U1P4C3</accession>
<feature type="transmembrane region" description="Helical" evidence="6">
    <location>
        <begin position="319"/>
        <end position="337"/>
    </location>
</feature>
<name>A0A0U1P4C3_9BACI</name>
<dbReference type="RefSeq" id="WP_090639627.1">
    <property type="nucleotide sequence ID" value="NZ_CVRB01000006.1"/>
</dbReference>
<feature type="transmembrane region" description="Helical" evidence="6">
    <location>
        <begin position="377"/>
        <end position="395"/>
    </location>
</feature>
<dbReference type="EMBL" id="CVRB01000006">
    <property type="protein sequence ID" value="CRK85041.1"/>
    <property type="molecule type" value="Genomic_DNA"/>
</dbReference>
<feature type="transmembrane region" description="Helical" evidence="6">
    <location>
        <begin position="281"/>
        <end position="307"/>
    </location>
</feature>
<dbReference type="Proteomes" id="UP000199087">
    <property type="component" value="Unassembled WGS sequence"/>
</dbReference>
<dbReference type="InterPro" id="IPR001248">
    <property type="entry name" value="Pur-cyt_permease"/>
</dbReference>
<evidence type="ECO:0000256" key="6">
    <source>
        <dbReference type="SAM" id="Phobius"/>
    </source>
</evidence>
<sequence length="444" mass="47341">MSKEMEQRSLDPEFEQEAVPKHYRKSLGSIVAVWFGFPMQLFSAVFGGTVVAQLGFVNGALSMLLGNLALFIFVGFLSYRAGETGLNFNLLAKESFGKRGYYLVSGLLAVVVIGWFAVNVGLTGAMMHNTFGYNEILMIIVGGLIYIVITFLGIKALSVLGWIAAPLYVVLSIVAIVFAVKSGVTGILEYKPVASSAGAITMGMVASMVFAGFADSGTMTADFTRWSKNGKEAVLASITAFPLGNFVAQIVGGIVVATGVIPDAVTNGGNILMVLTGHGSFLSLVSVLFVFISLGSVCTHCLYNGAIGWSHMTGKGMRSITVILGVIGIIAALSGIWGKLPEWFNLLGILVPPIGTIMIMDQIIFRKTHKSALERSWRPLAFVTWVIASGISLFINFNAPQLSVAIMSVVATVMVYLICKTVVPRNASLVFEDSDKSVQSGDLD</sequence>
<dbReference type="Gene3D" id="1.10.4160.10">
    <property type="entry name" value="Hydantoin permease"/>
    <property type="match status" value="1"/>
</dbReference>
<keyword evidence="4 6" id="KW-1133">Transmembrane helix</keyword>
<proteinExistence type="inferred from homology"/>
<keyword evidence="8" id="KW-1185">Reference proteome</keyword>
<feature type="transmembrane region" description="Helical" evidence="6">
    <location>
        <begin position="343"/>
        <end position="365"/>
    </location>
</feature>
<dbReference type="GO" id="GO:0005886">
    <property type="term" value="C:plasma membrane"/>
    <property type="evidence" value="ECO:0007669"/>
    <property type="project" value="TreeGrafter"/>
</dbReference>
<dbReference type="STRING" id="1499688.BN000_05100"/>
<evidence type="ECO:0000313" key="8">
    <source>
        <dbReference type="Proteomes" id="UP000199087"/>
    </source>
</evidence>
<dbReference type="PANTHER" id="PTHR30569">
    <property type="entry name" value="CYTOSINE TRANSPORTER CODB"/>
    <property type="match status" value="1"/>
</dbReference>
<feature type="transmembrane region" description="Helical" evidence="6">
    <location>
        <begin position="401"/>
        <end position="419"/>
    </location>
</feature>
<comment type="subcellular location">
    <subcellularLocation>
        <location evidence="1">Membrane</location>
        <topology evidence="1">Multi-pass membrane protein</topology>
    </subcellularLocation>
</comment>
<feature type="transmembrane region" description="Helical" evidence="6">
    <location>
        <begin position="31"/>
        <end position="54"/>
    </location>
</feature>
<feature type="transmembrane region" description="Helical" evidence="6">
    <location>
        <begin position="130"/>
        <end position="152"/>
    </location>
</feature>
<dbReference type="Pfam" id="PF02133">
    <property type="entry name" value="Transp_cyt_pur"/>
    <property type="match status" value="1"/>
</dbReference>
<feature type="transmembrane region" description="Helical" evidence="6">
    <location>
        <begin position="192"/>
        <end position="213"/>
    </location>
</feature>
<dbReference type="AlphaFoldDB" id="A0A0U1P4C3"/>
<reference evidence="8" key="1">
    <citation type="submission" date="2015-05" db="EMBL/GenBank/DDBJ databases">
        <authorList>
            <person name="Urmite Genomes"/>
        </authorList>
    </citation>
    <scope>NUCLEOTIDE SEQUENCE [LARGE SCALE GENOMIC DNA]</scope>
    <source>
        <strain evidence="8">LF1</strain>
    </source>
</reference>
<evidence type="ECO:0000256" key="2">
    <source>
        <dbReference type="ARBA" id="ARBA00008974"/>
    </source>
</evidence>
<keyword evidence="5 6" id="KW-0472">Membrane</keyword>
<protein>
    <submittedName>
        <fullName evidence="7">Permease for cytosine/purines uracil thiamine allantoin</fullName>
    </submittedName>
</protein>
<evidence type="ECO:0000256" key="4">
    <source>
        <dbReference type="ARBA" id="ARBA00022989"/>
    </source>
</evidence>